<protein>
    <submittedName>
        <fullName evidence="1">Uncharacterized protein</fullName>
    </submittedName>
</protein>
<reference evidence="1" key="1">
    <citation type="submission" date="2021-12" db="EMBL/GenBank/DDBJ databases">
        <authorList>
            <person name="Li Y."/>
        </authorList>
    </citation>
    <scope>NUCLEOTIDE SEQUENCE</scope>
    <source>
        <strain evidence="1">DKSPLA3</strain>
    </source>
</reference>
<comment type="caution">
    <text evidence="1">The sequence shown here is derived from an EMBL/GenBank/DDBJ whole genome shotgun (WGS) entry which is preliminary data.</text>
</comment>
<dbReference type="Proteomes" id="UP001139089">
    <property type="component" value="Unassembled WGS sequence"/>
</dbReference>
<keyword evidence="2" id="KW-1185">Reference proteome</keyword>
<evidence type="ECO:0000313" key="2">
    <source>
        <dbReference type="Proteomes" id="UP001139089"/>
    </source>
</evidence>
<dbReference type="RefSeq" id="WP_231815662.1">
    <property type="nucleotide sequence ID" value="NZ_JAJOZR010000009.1"/>
</dbReference>
<accession>A0A9X1T1F1</accession>
<sequence>MTSYPMPLLEDTLDPPVLREIMRLQAGKTACAEAGYPSTELEFVPPGDLVEIMALGLGWEGNSAAPHSRHLDWDGPGTDSDGYFYEPFALRHVPPKPTSPSWSDLPIVKRRILLPALESTDRWYLRGMDDGC</sequence>
<dbReference type="AlphaFoldDB" id="A0A9X1T1F1"/>
<gene>
    <name evidence="1" type="ORF">LRX75_15585</name>
</gene>
<evidence type="ECO:0000313" key="1">
    <source>
        <dbReference type="EMBL" id="MCD7110457.1"/>
    </source>
</evidence>
<organism evidence="1 2">
    <name type="scientific">Rhizobium quercicola</name>
    <dbReference type="NCBI Taxonomy" id="2901226"/>
    <lineage>
        <taxon>Bacteria</taxon>
        <taxon>Pseudomonadati</taxon>
        <taxon>Pseudomonadota</taxon>
        <taxon>Alphaproteobacteria</taxon>
        <taxon>Hyphomicrobiales</taxon>
        <taxon>Rhizobiaceae</taxon>
        <taxon>Rhizobium/Agrobacterium group</taxon>
        <taxon>Rhizobium</taxon>
    </lineage>
</organism>
<proteinExistence type="predicted"/>
<dbReference type="EMBL" id="JAJOZR010000009">
    <property type="protein sequence ID" value="MCD7110457.1"/>
    <property type="molecule type" value="Genomic_DNA"/>
</dbReference>
<name>A0A9X1T1F1_9HYPH</name>